<name>A0AAD6QLW6_9ROSI</name>
<evidence type="ECO:0000313" key="2">
    <source>
        <dbReference type="Proteomes" id="UP001164929"/>
    </source>
</evidence>
<dbReference type="Proteomes" id="UP001164929">
    <property type="component" value="Chromosome 6"/>
</dbReference>
<protein>
    <submittedName>
        <fullName evidence="1">Uncharacterized protein</fullName>
    </submittedName>
</protein>
<dbReference type="Gene3D" id="1.20.1050.10">
    <property type="match status" value="1"/>
</dbReference>
<gene>
    <name evidence="1" type="ORF">NC653_015964</name>
</gene>
<organism evidence="1 2">
    <name type="scientific">Populus alba x Populus x berolinensis</name>
    <dbReference type="NCBI Taxonomy" id="444605"/>
    <lineage>
        <taxon>Eukaryota</taxon>
        <taxon>Viridiplantae</taxon>
        <taxon>Streptophyta</taxon>
        <taxon>Embryophyta</taxon>
        <taxon>Tracheophyta</taxon>
        <taxon>Spermatophyta</taxon>
        <taxon>Magnoliopsida</taxon>
        <taxon>eudicotyledons</taxon>
        <taxon>Gunneridae</taxon>
        <taxon>Pentapetalae</taxon>
        <taxon>rosids</taxon>
        <taxon>fabids</taxon>
        <taxon>Malpighiales</taxon>
        <taxon>Salicaceae</taxon>
        <taxon>Saliceae</taxon>
        <taxon>Populus</taxon>
    </lineage>
</organism>
<comment type="caution">
    <text evidence="1">The sequence shown here is derived from an EMBL/GenBank/DDBJ whole genome shotgun (WGS) entry which is preliminary data.</text>
</comment>
<proteinExistence type="predicted"/>
<evidence type="ECO:0000313" key="1">
    <source>
        <dbReference type="EMBL" id="KAJ6992727.1"/>
    </source>
</evidence>
<reference evidence="1" key="1">
    <citation type="journal article" date="2023" name="Mol. Ecol. Resour.">
        <title>Chromosome-level genome assembly of a triploid poplar Populus alba 'Berolinensis'.</title>
        <authorList>
            <person name="Chen S."/>
            <person name="Yu Y."/>
            <person name="Wang X."/>
            <person name="Wang S."/>
            <person name="Zhang T."/>
            <person name="Zhou Y."/>
            <person name="He R."/>
            <person name="Meng N."/>
            <person name="Wang Y."/>
            <person name="Liu W."/>
            <person name="Liu Z."/>
            <person name="Liu J."/>
            <person name="Guo Q."/>
            <person name="Huang H."/>
            <person name="Sederoff R.R."/>
            <person name="Wang G."/>
            <person name="Qu G."/>
            <person name="Chen S."/>
        </authorList>
    </citation>
    <scope>NUCLEOTIDE SEQUENCE</scope>
    <source>
        <strain evidence="1">SC-2020</strain>
    </source>
</reference>
<sequence>MVPVLIHNGKPSVNLWSSFNTLTRFGNSFPDLFPSDNLSSFTSKICDSGKWILMTKGEVQEGAKKEMIERLKILEGEPGDKLLLRR</sequence>
<dbReference type="EMBL" id="JAQIZT010000006">
    <property type="protein sequence ID" value="KAJ6992727.1"/>
    <property type="molecule type" value="Genomic_DNA"/>
</dbReference>
<accession>A0AAD6QLW6</accession>
<keyword evidence="2" id="KW-1185">Reference proteome</keyword>
<dbReference type="AlphaFoldDB" id="A0AAD6QLW6"/>